<keyword evidence="4 8" id="KW-1133">Transmembrane helix</keyword>
<evidence type="ECO:0000259" key="10">
    <source>
        <dbReference type="Pfam" id="PF01618"/>
    </source>
</evidence>
<dbReference type="GO" id="GO:0005886">
    <property type="term" value="C:plasma membrane"/>
    <property type="evidence" value="ECO:0007669"/>
    <property type="project" value="UniProtKB-SubCell"/>
</dbReference>
<dbReference type="AlphaFoldDB" id="A0A5B9P6P3"/>
<dbReference type="PANTHER" id="PTHR30625">
    <property type="entry name" value="PROTEIN TOLQ"/>
    <property type="match status" value="1"/>
</dbReference>
<keyword evidence="12" id="KW-1185">Reference proteome</keyword>
<dbReference type="PANTHER" id="PTHR30625:SF11">
    <property type="entry name" value="MOTA_TOLQ_EXBB PROTON CHANNEL DOMAIN-CONTAINING PROTEIN"/>
    <property type="match status" value="1"/>
</dbReference>
<evidence type="ECO:0000256" key="9">
    <source>
        <dbReference type="SAM" id="SignalP"/>
    </source>
</evidence>
<comment type="subcellular location">
    <subcellularLocation>
        <location evidence="1">Cell membrane</location>
        <topology evidence="1">Multi-pass membrane protein</topology>
    </subcellularLocation>
    <subcellularLocation>
        <location evidence="6">Membrane</location>
        <topology evidence="6">Multi-pass membrane protein</topology>
    </subcellularLocation>
</comment>
<feature type="transmembrane region" description="Helical" evidence="8">
    <location>
        <begin position="80"/>
        <end position="98"/>
    </location>
</feature>
<evidence type="ECO:0000313" key="12">
    <source>
        <dbReference type="Proteomes" id="UP000322214"/>
    </source>
</evidence>
<feature type="chain" id="PRO_5022738819" evidence="9">
    <location>
        <begin position="27"/>
        <end position="317"/>
    </location>
</feature>
<evidence type="ECO:0000256" key="5">
    <source>
        <dbReference type="ARBA" id="ARBA00023136"/>
    </source>
</evidence>
<accession>A0A5B9P6P3</accession>
<keyword evidence="6" id="KW-0653">Protein transport</keyword>
<dbReference type="GO" id="GO:0017038">
    <property type="term" value="P:protein import"/>
    <property type="evidence" value="ECO:0007669"/>
    <property type="project" value="TreeGrafter"/>
</dbReference>
<sequence length="317" mass="34701" precursor="true">MSNETHANPMRWLILLLIATSMLAFAASRYSVAAPIQESDANVAANADTAGEAEMPIDRGSPEEVKPSGISLLRLLTRGGWFMVPLLLLSILVATISVERFLALRREKIFPPELVKQLSSLTQSEGGLDPRRAYQACQRYPSSASYIFRSLLVKVGRPQAELESAVSEAAQREATRLAQVSSWLTLAAAIAPLIGLLGTVWGITQAFYDTTQLVVGQNRAEALAQGIYTALVTTMTGLLIAIPAAVLSHYFENRIVQLLNEIEELCFNMLPQFERYEGKLRFTTGIPADEDAVVEPSENIGDGDYPPIPEPPSRRSR</sequence>
<dbReference type="STRING" id="980251.GCA_001642875_04658"/>
<dbReference type="OrthoDB" id="4045at2"/>
<evidence type="ECO:0000256" key="7">
    <source>
        <dbReference type="SAM" id="MobiDB-lite"/>
    </source>
</evidence>
<evidence type="ECO:0000256" key="2">
    <source>
        <dbReference type="ARBA" id="ARBA00022475"/>
    </source>
</evidence>
<feature type="transmembrane region" description="Helical" evidence="8">
    <location>
        <begin position="183"/>
        <end position="207"/>
    </location>
</feature>
<feature type="signal peptide" evidence="9">
    <location>
        <begin position="1"/>
        <end position="26"/>
    </location>
</feature>
<reference evidence="11 12" key="1">
    <citation type="submission" date="2019-08" db="EMBL/GenBank/DDBJ databases">
        <title>Deep-cultivation of Planctomycetes and their phenomic and genomic characterization uncovers novel biology.</title>
        <authorList>
            <person name="Wiegand S."/>
            <person name="Jogler M."/>
            <person name="Boedeker C."/>
            <person name="Pinto D."/>
            <person name="Vollmers J."/>
            <person name="Rivas-Marin E."/>
            <person name="Kohn T."/>
            <person name="Peeters S.H."/>
            <person name="Heuer A."/>
            <person name="Rast P."/>
            <person name="Oberbeckmann S."/>
            <person name="Bunk B."/>
            <person name="Jeske O."/>
            <person name="Meyerdierks A."/>
            <person name="Storesund J.E."/>
            <person name="Kallscheuer N."/>
            <person name="Luecker S."/>
            <person name="Lage O.M."/>
            <person name="Pohl T."/>
            <person name="Merkel B.J."/>
            <person name="Hornburger P."/>
            <person name="Mueller R.-W."/>
            <person name="Bruemmer F."/>
            <person name="Labrenz M."/>
            <person name="Spormann A.M."/>
            <person name="Op den Camp H."/>
            <person name="Overmann J."/>
            <person name="Amann R."/>
            <person name="Jetten M.S.M."/>
            <person name="Mascher T."/>
            <person name="Medema M.H."/>
            <person name="Devos D.P."/>
            <person name="Kaster A.-K."/>
            <person name="Ovreas L."/>
            <person name="Rohde M."/>
            <person name="Galperin M.Y."/>
            <person name="Jogler C."/>
        </authorList>
    </citation>
    <scope>NUCLEOTIDE SEQUENCE [LARGE SCALE GENOMIC DNA]</scope>
    <source>
        <strain evidence="11 12">FC18</strain>
    </source>
</reference>
<feature type="domain" description="MotA/TolQ/ExbB proton channel" evidence="10">
    <location>
        <begin position="153"/>
        <end position="263"/>
    </location>
</feature>
<gene>
    <name evidence="11" type="primary">exbB_1</name>
    <name evidence="11" type="ORF">MFFC18_01730</name>
</gene>
<dbReference type="KEGG" id="mff:MFFC18_01730"/>
<feature type="region of interest" description="Disordered" evidence="7">
    <location>
        <begin position="292"/>
        <end position="317"/>
    </location>
</feature>
<dbReference type="InterPro" id="IPR050790">
    <property type="entry name" value="ExbB/TolQ_transport"/>
</dbReference>
<name>A0A5B9P6P3_9BACT</name>
<proteinExistence type="inferred from homology"/>
<organism evidence="11 12">
    <name type="scientific">Mariniblastus fucicola</name>
    <dbReference type="NCBI Taxonomy" id="980251"/>
    <lineage>
        <taxon>Bacteria</taxon>
        <taxon>Pseudomonadati</taxon>
        <taxon>Planctomycetota</taxon>
        <taxon>Planctomycetia</taxon>
        <taxon>Pirellulales</taxon>
        <taxon>Pirellulaceae</taxon>
        <taxon>Mariniblastus</taxon>
    </lineage>
</organism>
<evidence type="ECO:0000313" key="11">
    <source>
        <dbReference type="EMBL" id="QEG20326.1"/>
    </source>
</evidence>
<keyword evidence="2" id="KW-1003">Cell membrane</keyword>
<evidence type="ECO:0000256" key="3">
    <source>
        <dbReference type="ARBA" id="ARBA00022692"/>
    </source>
</evidence>
<evidence type="ECO:0000256" key="1">
    <source>
        <dbReference type="ARBA" id="ARBA00004651"/>
    </source>
</evidence>
<protein>
    <submittedName>
        <fullName evidence="11">Biopolymer transport protein ExbB</fullName>
    </submittedName>
</protein>
<keyword evidence="6" id="KW-0813">Transport</keyword>
<keyword evidence="5 8" id="KW-0472">Membrane</keyword>
<dbReference type="Pfam" id="PF01618">
    <property type="entry name" value="MotA_ExbB"/>
    <property type="match status" value="1"/>
</dbReference>
<comment type="similarity">
    <text evidence="6">Belongs to the exbB/tolQ family.</text>
</comment>
<dbReference type="InterPro" id="IPR002898">
    <property type="entry name" value="MotA_ExbB_proton_chnl"/>
</dbReference>
<evidence type="ECO:0000256" key="4">
    <source>
        <dbReference type="ARBA" id="ARBA00022989"/>
    </source>
</evidence>
<dbReference type="Proteomes" id="UP000322214">
    <property type="component" value="Chromosome"/>
</dbReference>
<feature type="transmembrane region" description="Helical" evidence="8">
    <location>
        <begin position="227"/>
        <end position="247"/>
    </location>
</feature>
<keyword evidence="9" id="KW-0732">Signal</keyword>
<dbReference type="EMBL" id="CP042912">
    <property type="protein sequence ID" value="QEG20326.1"/>
    <property type="molecule type" value="Genomic_DNA"/>
</dbReference>
<dbReference type="RefSeq" id="WP_075082644.1">
    <property type="nucleotide sequence ID" value="NZ_CP042912.1"/>
</dbReference>
<evidence type="ECO:0000256" key="8">
    <source>
        <dbReference type="SAM" id="Phobius"/>
    </source>
</evidence>
<keyword evidence="3 8" id="KW-0812">Transmembrane</keyword>
<evidence type="ECO:0000256" key="6">
    <source>
        <dbReference type="RuleBase" id="RU004057"/>
    </source>
</evidence>